<feature type="signal peptide" evidence="1">
    <location>
        <begin position="1"/>
        <end position="18"/>
    </location>
</feature>
<keyword evidence="1" id="KW-0732">Signal</keyword>
<proteinExistence type="predicted"/>
<sequence length="130" mass="13700">MKTLAFLLLLLLSFSAAAFEKSCWVLTKLKGVGTYQSHDYKLETDGFSHSITLIFGGSGAIASGDSIGLSQSDDYAAAGAASNANFSVAETYLVNPMSSTVLYTKSTFGYGAFIGMTGTKMFTGKATKCR</sequence>
<protein>
    <submittedName>
        <fullName evidence="2">Uncharacterized protein</fullName>
    </submittedName>
</protein>
<evidence type="ECO:0000313" key="3">
    <source>
        <dbReference type="Proteomes" id="UP000295525"/>
    </source>
</evidence>
<evidence type="ECO:0000256" key="1">
    <source>
        <dbReference type="SAM" id="SignalP"/>
    </source>
</evidence>
<feature type="chain" id="PRO_5020274859" evidence="1">
    <location>
        <begin position="19"/>
        <end position="130"/>
    </location>
</feature>
<comment type="caution">
    <text evidence="2">The sequence shown here is derived from an EMBL/GenBank/DDBJ whole genome shotgun (WGS) entry which is preliminary data.</text>
</comment>
<evidence type="ECO:0000313" key="2">
    <source>
        <dbReference type="EMBL" id="TCT09488.1"/>
    </source>
</evidence>
<dbReference type="EMBL" id="SMAJ01000003">
    <property type="protein sequence ID" value="TCT09488.1"/>
    <property type="molecule type" value="Genomic_DNA"/>
</dbReference>
<dbReference type="RefSeq" id="WP_132580216.1">
    <property type="nucleotide sequence ID" value="NZ_SMAJ01000003.1"/>
</dbReference>
<keyword evidence="3" id="KW-1185">Reference proteome</keyword>
<name>A0A4V2UZ10_9BURK</name>
<dbReference type="AlphaFoldDB" id="A0A4V2UZ10"/>
<accession>A0A4V2UZ10</accession>
<reference evidence="2 3" key="1">
    <citation type="submission" date="2019-03" db="EMBL/GenBank/DDBJ databases">
        <title>Genomic Encyclopedia of Type Strains, Phase IV (KMG-IV): sequencing the most valuable type-strain genomes for metagenomic binning, comparative biology and taxonomic classification.</title>
        <authorList>
            <person name="Goeker M."/>
        </authorList>
    </citation>
    <scope>NUCLEOTIDE SEQUENCE [LARGE SCALE GENOMIC DNA]</scope>
    <source>
        <strain evidence="2 3">DSM 24591</strain>
    </source>
</reference>
<dbReference type="Proteomes" id="UP000295525">
    <property type="component" value="Unassembled WGS sequence"/>
</dbReference>
<gene>
    <name evidence="2" type="ORF">EDC26_103106</name>
</gene>
<organism evidence="2 3">
    <name type="scientific">Paralcaligenes ureilyticus</name>
    <dbReference type="NCBI Taxonomy" id="627131"/>
    <lineage>
        <taxon>Bacteria</taxon>
        <taxon>Pseudomonadati</taxon>
        <taxon>Pseudomonadota</taxon>
        <taxon>Betaproteobacteria</taxon>
        <taxon>Burkholderiales</taxon>
        <taxon>Alcaligenaceae</taxon>
        <taxon>Paralcaligenes</taxon>
    </lineage>
</organism>